<dbReference type="eggNOG" id="ENOG5032WT4">
    <property type="taxonomic scope" value="Bacteria"/>
</dbReference>
<proteinExistence type="predicted"/>
<gene>
    <name evidence="1" type="ORF">HMPREF9420_2353</name>
</gene>
<organism evidence="1 2">
    <name type="scientific">Segatella salivae DSM 15606</name>
    <dbReference type="NCBI Taxonomy" id="888832"/>
    <lineage>
        <taxon>Bacteria</taxon>
        <taxon>Pseudomonadati</taxon>
        <taxon>Bacteroidota</taxon>
        <taxon>Bacteroidia</taxon>
        <taxon>Bacteroidales</taxon>
        <taxon>Prevotellaceae</taxon>
        <taxon>Segatella</taxon>
    </lineage>
</organism>
<keyword evidence="2" id="KW-1185">Reference proteome</keyword>
<evidence type="ECO:0000313" key="1">
    <source>
        <dbReference type="EMBL" id="EFV03531.1"/>
    </source>
</evidence>
<evidence type="ECO:0008006" key="3">
    <source>
        <dbReference type="Google" id="ProtNLM"/>
    </source>
</evidence>
<dbReference type="PROSITE" id="PS51257">
    <property type="entry name" value="PROKAR_LIPOPROTEIN"/>
    <property type="match status" value="1"/>
</dbReference>
<dbReference type="Pfam" id="PF16246">
    <property type="entry name" value="DUF4903"/>
    <property type="match status" value="1"/>
</dbReference>
<sequence length="218" mass="24837">MERSNKDMKREFKCLLWGGLFIAVFTLMGCSSDHNLDERPVDESSIETAHQILDGDIVLSTKATLNGDDKTLLPEGCPTKFRFAWEDAKTLRLQLLNFTVGNMPLKITFTSLCKFMQLNSWEKDEYSGDGWLKFKGVDGVVSADDKGTGAVSKGSGAKVDGYLNVKTHQINFIVNYNMMNVRSECFLQTIDKNRIKTYDEDFKKYEEDLKKYKEEHGL</sequence>
<dbReference type="AlphaFoldDB" id="E6MS85"/>
<comment type="caution">
    <text evidence="1">The sequence shown here is derived from an EMBL/GenBank/DDBJ whole genome shotgun (WGS) entry which is preliminary data.</text>
</comment>
<dbReference type="STRING" id="888832.HMPREF9420_2353"/>
<dbReference type="InterPro" id="IPR032597">
    <property type="entry name" value="DUF4903"/>
</dbReference>
<dbReference type="HOGENOM" id="CLU_1298820_0_0_10"/>
<reference evidence="1 2" key="1">
    <citation type="submission" date="2010-12" db="EMBL/GenBank/DDBJ databases">
        <authorList>
            <person name="Muzny D."/>
            <person name="Qin X."/>
            <person name="Deng J."/>
            <person name="Jiang H."/>
            <person name="Liu Y."/>
            <person name="Qu J."/>
            <person name="Song X.-Z."/>
            <person name="Zhang L."/>
            <person name="Thornton R."/>
            <person name="Coyle M."/>
            <person name="Francisco L."/>
            <person name="Jackson L."/>
            <person name="Javaid M."/>
            <person name="Korchina V."/>
            <person name="Kovar C."/>
            <person name="Mata R."/>
            <person name="Mathew T."/>
            <person name="Ngo R."/>
            <person name="Nguyen L."/>
            <person name="Nguyen N."/>
            <person name="Okwuonu G."/>
            <person name="Ongeri F."/>
            <person name="Pham C."/>
            <person name="Simmons D."/>
            <person name="Wilczek-Boney K."/>
            <person name="Hale W."/>
            <person name="Jakkamsetti A."/>
            <person name="Pham P."/>
            <person name="Ruth R."/>
            <person name="San Lucas F."/>
            <person name="Warren J."/>
            <person name="Zhang J."/>
            <person name="Zhao Z."/>
            <person name="Zhou C."/>
            <person name="Zhu D."/>
            <person name="Lee S."/>
            <person name="Bess C."/>
            <person name="Blankenburg K."/>
            <person name="Forbes L."/>
            <person name="Fu Q."/>
            <person name="Gubbala S."/>
            <person name="Hirani K."/>
            <person name="Jayaseelan J.C."/>
            <person name="Lara F."/>
            <person name="Munidasa M."/>
            <person name="Palculict T."/>
            <person name="Patil S."/>
            <person name="Pu L.-L."/>
            <person name="Saada N."/>
            <person name="Tang L."/>
            <person name="Weissenberger G."/>
            <person name="Zhu Y."/>
            <person name="Hemphill L."/>
            <person name="Shang Y."/>
            <person name="Youmans B."/>
            <person name="Ayvaz T."/>
            <person name="Ross M."/>
            <person name="Santibanez J."/>
            <person name="Aqrawi P."/>
            <person name="Gross S."/>
            <person name="Joshi V."/>
            <person name="Fowler G."/>
            <person name="Nazareth L."/>
            <person name="Reid J."/>
            <person name="Worley K."/>
            <person name="Petrosino J."/>
            <person name="Highlander S."/>
            <person name="Gibbs R."/>
        </authorList>
    </citation>
    <scope>NUCLEOTIDE SEQUENCE [LARGE SCALE GENOMIC DNA]</scope>
    <source>
        <strain evidence="1 2">DSM 15606</strain>
    </source>
</reference>
<evidence type="ECO:0000313" key="2">
    <source>
        <dbReference type="Proteomes" id="UP000003874"/>
    </source>
</evidence>
<accession>E6MS85</accession>
<dbReference type="EMBL" id="AEQO01000177">
    <property type="protein sequence ID" value="EFV03531.1"/>
    <property type="molecule type" value="Genomic_DNA"/>
</dbReference>
<name>E6MS85_9BACT</name>
<protein>
    <recommendedName>
        <fullName evidence="3">Lipoprotein</fullName>
    </recommendedName>
</protein>
<dbReference type="Proteomes" id="UP000003874">
    <property type="component" value="Unassembled WGS sequence"/>
</dbReference>